<keyword evidence="7 13" id="KW-1133">Transmembrane helix</keyword>
<dbReference type="InterPro" id="IPR032675">
    <property type="entry name" value="LRR_dom_sf"/>
</dbReference>
<keyword evidence="8" id="KW-0094">Blood coagulation</keyword>
<evidence type="ECO:0000313" key="16">
    <source>
        <dbReference type="Proteomes" id="UP001434883"/>
    </source>
</evidence>
<dbReference type="InterPro" id="IPR000483">
    <property type="entry name" value="Cys-rich_flank_reg_C"/>
</dbReference>
<keyword evidence="11" id="KW-0547">Nucleotide-binding</keyword>
<evidence type="ECO:0000256" key="3">
    <source>
        <dbReference type="ARBA" id="ARBA00022692"/>
    </source>
</evidence>
<keyword evidence="11" id="KW-0342">GTP-binding</keyword>
<keyword evidence="3 13" id="KW-0812">Transmembrane</keyword>
<feature type="region of interest" description="Disordered" evidence="12">
    <location>
        <begin position="322"/>
        <end position="345"/>
    </location>
</feature>
<dbReference type="Proteomes" id="UP001434883">
    <property type="component" value="Unassembled WGS sequence"/>
</dbReference>
<keyword evidence="4" id="KW-0356">Hemostasis</keyword>
<evidence type="ECO:0000256" key="8">
    <source>
        <dbReference type="ARBA" id="ARBA00023084"/>
    </source>
</evidence>
<evidence type="ECO:0000256" key="2">
    <source>
        <dbReference type="ARBA" id="ARBA00022614"/>
    </source>
</evidence>
<keyword evidence="16" id="KW-1185">Reference proteome</keyword>
<dbReference type="Gene3D" id="3.80.10.10">
    <property type="entry name" value="Ribonuclease Inhibitor"/>
    <property type="match status" value="1"/>
</dbReference>
<proteinExistence type="inferred from homology"/>
<evidence type="ECO:0000256" key="10">
    <source>
        <dbReference type="ARBA" id="ARBA00023157"/>
    </source>
</evidence>
<evidence type="ECO:0000256" key="4">
    <source>
        <dbReference type="ARBA" id="ARBA00022696"/>
    </source>
</evidence>
<accession>A0ABV0QVW5</accession>
<dbReference type="Gene3D" id="3.40.50.300">
    <property type="entry name" value="P-loop containing nucleotide triphosphate hydrolases"/>
    <property type="match status" value="1"/>
</dbReference>
<dbReference type="EMBL" id="JAHRIN010025601">
    <property type="protein sequence ID" value="MEQ2199975.1"/>
    <property type="molecule type" value="Genomic_DNA"/>
</dbReference>
<feature type="domain" description="Septin-type G" evidence="14">
    <location>
        <begin position="1"/>
        <end position="77"/>
    </location>
</feature>
<dbReference type="SUPFAM" id="SSF52058">
    <property type="entry name" value="L domain-like"/>
    <property type="match status" value="1"/>
</dbReference>
<evidence type="ECO:0000256" key="7">
    <source>
        <dbReference type="ARBA" id="ARBA00022989"/>
    </source>
</evidence>
<dbReference type="InterPro" id="IPR052313">
    <property type="entry name" value="GPIb-IX-V_Complex"/>
</dbReference>
<evidence type="ECO:0000256" key="12">
    <source>
        <dbReference type="SAM" id="MobiDB-lite"/>
    </source>
</evidence>
<name>A0ABV0QVW5_9TELE</name>
<dbReference type="Pfam" id="PF00735">
    <property type="entry name" value="Septin"/>
    <property type="match status" value="1"/>
</dbReference>
<evidence type="ECO:0000256" key="6">
    <source>
        <dbReference type="ARBA" id="ARBA00022889"/>
    </source>
</evidence>
<keyword evidence="2" id="KW-0433">Leucine-rich repeat</keyword>
<comment type="caution">
    <text evidence="15">The sequence shown here is derived from an EMBL/GenBank/DDBJ whole genome shotgun (WGS) entry which is preliminary data.</text>
</comment>
<reference evidence="15 16" key="1">
    <citation type="submission" date="2021-06" db="EMBL/GenBank/DDBJ databases">
        <authorList>
            <person name="Palmer J.M."/>
        </authorList>
    </citation>
    <scope>NUCLEOTIDE SEQUENCE [LARGE SCALE GENOMIC DNA]</scope>
    <source>
        <strain evidence="15 16">XC_2019</strain>
        <tissue evidence="15">Muscle</tissue>
    </source>
</reference>
<comment type="subcellular location">
    <subcellularLocation>
        <location evidence="1">Membrane</location>
        <topology evidence="1">Single-pass type I membrane protein</topology>
    </subcellularLocation>
</comment>
<evidence type="ECO:0000313" key="15">
    <source>
        <dbReference type="EMBL" id="MEQ2199975.1"/>
    </source>
</evidence>
<comment type="similarity">
    <text evidence="11">Belongs to the TRAFAC class TrmE-Era-EngA-EngB-Septin-like GTPase superfamily. Septin GTPase family.</text>
</comment>
<keyword evidence="10" id="KW-1015">Disulfide bond</keyword>
<evidence type="ECO:0000256" key="13">
    <source>
        <dbReference type="SAM" id="Phobius"/>
    </source>
</evidence>
<keyword evidence="6" id="KW-0130">Cell adhesion</keyword>
<dbReference type="InterPro" id="IPR027417">
    <property type="entry name" value="P-loop_NTPase"/>
</dbReference>
<evidence type="ECO:0000256" key="5">
    <source>
        <dbReference type="ARBA" id="ARBA00022729"/>
    </source>
</evidence>
<organism evidence="15 16">
    <name type="scientific">Xenoophorus captivus</name>
    <dbReference type="NCBI Taxonomy" id="1517983"/>
    <lineage>
        <taxon>Eukaryota</taxon>
        <taxon>Metazoa</taxon>
        <taxon>Chordata</taxon>
        <taxon>Craniata</taxon>
        <taxon>Vertebrata</taxon>
        <taxon>Euteleostomi</taxon>
        <taxon>Actinopterygii</taxon>
        <taxon>Neopterygii</taxon>
        <taxon>Teleostei</taxon>
        <taxon>Neoteleostei</taxon>
        <taxon>Acanthomorphata</taxon>
        <taxon>Ovalentaria</taxon>
        <taxon>Atherinomorphae</taxon>
        <taxon>Cyprinodontiformes</taxon>
        <taxon>Goodeidae</taxon>
        <taxon>Xenoophorus</taxon>
    </lineage>
</organism>
<keyword evidence="5" id="KW-0732">Signal</keyword>
<dbReference type="InterPro" id="IPR030379">
    <property type="entry name" value="G_SEPTIN_dom"/>
</dbReference>
<dbReference type="SMART" id="SM00013">
    <property type="entry name" value="LRRNT"/>
    <property type="match status" value="1"/>
</dbReference>
<protein>
    <recommendedName>
        <fullName evidence="14">Septin-type G domain-containing protein</fullName>
    </recommendedName>
</protein>
<evidence type="ECO:0000256" key="1">
    <source>
        <dbReference type="ARBA" id="ARBA00004479"/>
    </source>
</evidence>
<evidence type="ECO:0000256" key="9">
    <source>
        <dbReference type="ARBA" id="ARBA00023136"/>
    </source>
</evidence>
<feature type="compositionally biased region" description="Basic and acidic residues" evidence="12">
    <location>
        <begin position="330"/>
        <end position="345"/>
    </location>
</feature>
<keyword evidence="9 13" id="KW-0472">Membrane</keyword>
<evidence type="ECO:0000259" key="14">
    <source>
        <dbReference type="PROSITE" id="PS51719"/>
    </source>
</evidence>
<gene>
    <name evidence="15" type="ORF">XENOCAPTIV_018716</name>
</gene>
<dbReference type="PANTHER" id="PTHR22650:SF7">
    <property type="entry name" value="PLATELET GLYCOPROTEIN IB BETA CHAIN"/>
    <property type="match status" value="1"/>
</dbReference>
<sequence length="345" mass="38953">MQECTPFAVIGSNTVVEARGQRVRGRLYPWGIVEVENQSHCDFVKLRNMLIRSHMHDLKDVTCDVHYENYRAHCIQEMTRFEENVSPVRFFLFHLLVNWLRTIGWRAPFPSCHSGKLVTQSSSEINQKKKSHPQRTIRNEVLLLLCLLLLFGGHRSLACPHLCSCQGAQVDCSSRSLTSASMPSSFPAGTTELYLHDNFLSTLPNGLLDDLTSLHVISLHGNPWICDCGILYLRAWLRHQPTGLVSHLGVNCSSPPSLRGRSVEYLTEDEVLESCHYWYCNLALASLGSLIGFVAVQAALLVALIIFLKKFERLSKEAKRTTEESITAGDGHRENDYERLKDSSI</sequence>
<feature type="transmembrane region" description="Helical" evidence="13">
    <location>
        <begin position="282"/>
        <end position="308"/>
    </location>
</feature>
<evidence type="ECO:0000256" key="11">
    <source>
        <dbReference type="RuleBase" id="RU004560"/>
    </source>
</evidence>
<dbReference type="SMART" id="SM00082">
    <property type="entry name" value="LRRCT"/>
    <property type="match status" value="1"/>
</dbReference>
<dbReference type="InterPro" id="IPR000372">
    <property type="entry name" value="LRRNT"/>
</dbReference>
<dbReference type="PANTHER" id="PTHR22650">
    <property type="entry name" value="GLYCOPROTEIN IB BETA"/>
    <property type="match status" value="1"/>
</dbReference>
<dbReference type="PROSITE" id="PS51719">
    <property type="entry name" value="G_SEPTIN"/>
    <property type="match status" value="1"/>
</dbReference>